<evidence type="ECO:0000256" key="4">
    <source>
        <dbReference type="ARBA" id="ARBA00022461"/>
    </source>
</evidence>
<dbReference type="Gene3D" id="1.10.287.820">
    <property type="entry name" value="Acid-sensing ion channel domain"/>
    <property type="match status" value="1"/>
</dbReference>
<evidence type="ECO:0000256" key="7">
    <source>
        <dbReference type="ARBA" id="ARBA00023053"/>
    </source>
</evidence>
<gene>
    <name evidence="14" type="ORF">BEMITA_LOCUS1406</name>
</gene>
<evidence type="ECO:0000256" key="6">
    <source>
        <dbReference type="ARBA" id="ARBA00022989"/>
    </source>
</evidence>
<evidence type="ECO:0000256" key="5">
    <source>
        <dbReference type="ARBA" id="ARBA00022692"/>
    </source>
</evidence>
<evidence type="ECO:0000256" key="13">
    <source>
        <dbReference type="SAM" id="Phobius"/>
    </source>
</evidence>
<feature type="transmembrane region" description="Helical" evidence="13">
    <location>
        <begin position="12"/>
        <end position="29"/>
    </location>
</feature>
<organism evidence="14 15">
    <name type="scientific">Bemisia tabaci</name>
    <name type="common">Sweetpotato whitefly</name>
    <name type="synonym">Aleurodes tabaci</name>
    <dbReference type="NCBI Taxonomy" id="7038"/>
    <lineage>
        <taxon>Eukaryota</taxon>
        <taxon>Metazoa</taxon>
        <taxon>Ecdysozoa</taxon>
        <taxon>Arthropoda</taxon>
        <taxon>Hexapoda</taxon>
        <taxon>Insecta</taxon>
        <taxon>Pterygota</taxon>
        <taxon>Neoptera</taxon>
        <taxon>Paraneoptera</taxon>
        <taxon>Hemiptera</taxon>
        <taxon>Sternorrhyncha</taxon>
        <taxon>Aleyrodoidea</taxon>
        <taxon>Aleyrodidae</taxon>
        <taxon>Aleyrodinae</taxon>
        <taxon>Bemisia</taxon>
    </lineage>
</organism>
<keyword evidence="4 12" id="KW-0894">Sodium channel</keyword>
<keyword evidence="7" id="KW-0915">Sodium</keyword>
<dbReference type="PANTHER" id="PTHR11690">
    <property type="entry name" value="AMILORIDE-SENSITIVE SODIUM CHANNEL-RELATED"/>
    <property type="match status" value="1"/>
</dbReference>
<evidence type="ECO:0000256" key="2">
    <source>
        <dbReference type="ARBA" id="ARBA00007193"/>
    </source>
</evidence>
<sequence length="311" mass="35292">MLLLKPTIVSRLVWSGMVLASILGALLMIKGTFARYNSNPSVISRETDFRSWNTPMPASTFCLMNQSDPEKVSSYIERHWGINSSNNKYSYYRNFVEDVANFHMEDLSKFSKYSDDPSLLGVNMLLLALQVIAPINATTTVFNPEYNSIKYHPIVSEVGICYSFSSPLSEIFSVRKENSNSNGKVPLCNFLNSHCFTRIENLPQTSSIKFFVHSPLEVATLESSANIVEPCEENDSTFKFFQIIASKELRALRPDQRKCKFHDEPGQMSELPSYSYNICRMECRKKLSLSLCGCAPFIYHSNSMSASYLFI</sequence>
<keyword evidence="8 12" id="KW-0406">Ion transport</keyword>
<comment type="subcellular location">
    <subcellularLocation>
        <location evidence="1">Membrane</location>
        <topology evidence="1">Multi-pass membrane protein</topology>
    </subcellularLocation>
</comment>
<dbReference type="InterPro" id="IPR001873">
    <property type="entry name" value="ENaC"/>
</dbReference>
<keyword evidence="10 12" id="KW-0739">Sodium transport</keyword>
<dbReference type="GO" id="GO:0005886">
    <property type="term" value="C:plasma membrane"/>
    <property type="evidence" value="ECO:0007669"/>
    <property type="project" value="TreeGrafter"/>
</dbReference>
<dbReference type="AlphaFoldDB" id="A0A9N9ZXV0"/>
<comment type="similarity">
    <text evidence="2 12">Belongs to the amiloride-sensitive sodium channel (TC 1.A.6) family.</text>
</comment>
<dbReference type="PANTHER" id="PTHR11690:SF240">
    <property type="entry name" value="PICKPOCKET 25-RELATED"/>
    <property type="match status" value="1"/>
</dbReference>
<evidence type="ECO:0000256" key="9">
    <source>
        <dbReference type="ARBA" id="ARBA00023136"/>
    </source>
</evidence>
<dbReference type="GO" id="GO:0015280">
    <property type="term" value="F:ligand-gated sodium channel activity"/>
    <property type="evidence" value="ECO:0007669"/>
    <property type="project" value="TreeGrafter"/>
</dbReference>
<proteinExistence type="inferred from homology"/>
<evidence type="ECO:0000256" key="10">
    <source>
        <dbReference type="ARBA" id="ARBA00023201"/>
    </source>
</evidence>
<keyword evidence="6 13" id="KW-1133">Transmembrane helix</keyword>
<dbReference type="Proteomes" id="UP001152759">
    <property type="component" value="Chromosome 1"/>
</dbReference>
<name>A0A9N9ZXV0_BEMTA</name>
<keyword evidence="11 12" id="KW-0407">Ion channel</keyword>
<keyword evidence="5 12" id="KW-0812">Transmembrane</keyword>
<evidence type="ECO:0000313" key="15">
    <source>
        <dbReference type="Proteomes" id="UP001152759"/>
    </source>
</evidence>
<keyword evidence="9 13" id="KW-0472">Membrane</keyword>
<keyword evidence="15" id="KW-1185">Reference proteome</keyword>
<evidence type="ECO:0000313" key="14">
    <source>
        <dbReference type="EMBL" id="CAH0381790.1"/>
    </source>
</evidence>
<accession>A0A9N9ZXV0</accession>
<evidence type="ECO:0000256" key="11">
    <source>
        <dbReference type="ARBA" id="ARBA00023303"/>
    </source>
</evidence>
<keyword evidence="3 12" id="KW-0813">Transport</keyword>
<evidence type="ECO:0000256" key="1">
    <source>
        <dbReference type="ARBA" id="ARBA00004141"/>
    </source>
</evidence>
<evidence type="ECO:0000256" key="8">
    <source>
        <dbReference type="ARBA" id="ARBA00023065"/>
    </source>
</evidence>
<dbReference type="Pfam" id="PF00858">
    <property type="entry name" value="ASC"/>
    <property type="match status" value="1"/>
</dbReference>
<dbReference type="EMBL" id="OU963862">
    <property type="protein sequence ID" value="CAH0381790.1"/>
    <property type="molecule type" value="Genomic_DNA"/>
</dbReference>
<evidence type="ECO:0000256" key="3">
    <source>
        <dbReference type="ARBA" id="ARBA00022448"/>
    </source>
</evidence>
<reference evidence="14" key="1">
    <citation type="submission" date="2021-12" db="EMBL/GenBank/DDBJ databases">
        <authorList>
            <person name="King R."/>
        </authorList>
    </citation>
    <scope>NUCLEOTIDE SEQUENCE</scope>
</reference>
<protein>
    <submittedName>
        <fullName evidence="14">Uncharacterized protein</fullName>
    </submittedName>
</protein>
<evidence type="ECO:0000256" key="12">
    <source>
        <dbReference type="RuleBase" id="RU000679"/>
    </source>
</evidence>